<proteinExistence type="predicted"/>
<dbReference type="Proteomes" id="UP001303899">
    <property type="component" value="Unassembled WGS sequence"/>
</dbReference>
<reference evidence="1 2" key="1">
    <citation type="submission" date="2023-12" db="EMBL/GenBank/DDBJ databases">
        <title>Novel species of the genus Arcicella isolated from rivers.</title>
        <authorList>
            <person name="Lu H."/>
        </authorList>
    </citation>
    <scope>NUCLEOTIDE SEQUENCE [LARGE SCALE GENOMIC DNA]</scope>
    <source>
        <strain evidence="1 2">DC2W</strain>
    </source>
</reference>
<comment type="caution">
    <text evidence="1">The sequence shown here is derived from an EMBL/GenBank/DDBJ whole genome shotgun (WGS) entry which is preliminary data.</text>
</comment>
<organism evidence="1 2">
    <name type="scientific">Arcicella gelida</name>
    <dbReference type="NCBI Taxonomy" id="2984195"/>
    <lineage>
        <taxon>Bacteria</taxon>
        <taxon>Pseudomonadati</taxon>
        <taxon>Bacteroidota</taxon>
        <taxon>Cytophagia</taxon>
        <taxon>Cytophagales</taxon>
        <taxon>Flectobacillaceae</taxon>
        <taxon>Arcicella</taxon>
    </lineage>
</organism>
<name>A0ABU5S7L8_9BACT</name>
<protein>
    <submittedName>
        <fullName evidence="1">Uncharacterized protein</fullName>
    </submittedName>
</protein>
<evidence type="ECO:0000313" key="2">
    <source>
        <dbReference type="Proteomes" id="UP001303899"/>
    </source>
</evidence>
<sequence>MAITINKVNESELKEEFPTLIDPVTKNPFQTVKHYVEYIVNNRHKQTTIQATLPEINFAQETELLQKRLNHATNKAVKAGVNRASLLKELSQIQ</sequence>
<accession>A0ABU5S7L8</accession>
<keyword evidence="2" id="KW-1185">Reference proteome</keyword>
<dbReference type="EMBL" id="JAYGIL010000021">
    <property type="protein sequence ID" value="MEA5404485.1"/>
    <property type="molecule type" value="Genomic_DNA"/>
</dbReference>
<evidence type="ECO:0000313" key="1">
    <source>
        <dbReference type="EMBL" id="MEA5404485.1"/>
    </source>
</evidence>
<dbReference type="RefSeq" id="WP_323697867.1">
    <property type="nucleotide sequence ID" value="NZ_JAYGIL010000021.1"/>
</dbReference>
<gene>
    <name evidence="1" type="ORF">VB776_16250</name>
</gene>